<accession>A0A1F5E3C9</accession>
<evidence type="ECO:0000313" key="2">
    <source>
        <dbReference type="Proteomes" id="UP000177006"/>
    </source>
</evidence>
<dbReference type="EMBL" id="MEZK01000032">
    <property type="protein sequence ID" value="OGD61806.1"/>
    <property type="molecule type" value="Genomic_DNA"/>
</dbReference>
<dbReference type="AlphaFoldDB" id="A0A1F5E3C9"/>
<protein>
    <submittedName>
        <fullName evidence="1">Uncharacterized protein</fullName>
    </submittedName>
</protein>
<evidence type="ECO:0000313" key="1">
    <source>
        <dbReference type="EMBL" id="OGD61806.1"/>
    </source>
</evidence>
<proteinExistence type="predicted"/>
<comment type="caution">
    <text evidence="1">The sequence shown here is derived from an EMBL/GenBank/DDBJ whole genome shotgun (WGS) entry which is preliminary data.</text>
</comment>
<dbReference type="Proteomes" id="UP000177006">
    <property type="component" value="Unassembled WGS sequence"/>
</dbReference>
<reference evidence="1 2" key="1">
    <citation type="journal article" date="2016" name="Nat. Commun.">
        <title>Thousands of microbial genomes shed light on interconnected biogeochemical processes in an aquifer system.</title>
        <authorList>
            <person name="Anantharaman K."/>
            <person name="Brown C.T."/>
            <person name="Hug L.A."/>
            <person name="Sharon I."/>
            <person name="Castelle C.J."/>
            <person name="Probst A.J."/>
            <person name="Thomas B.C."/>
            <person name="Singh A."/>
            <person name="Wilkins M.J."/>
            <person name="Karaoz U."/>
            <person name="Brodie E.L."/>
            <person name="Williams K.H."/>
            <person name="Hubbard S.S."/>
            <person name="Banfield J.F."/>
        </authorList>
    </citation>
    <scope>NUCLEOTIDE SEQUENCE [LARGE SCALE GENOMIC DNA]</scope>
</reference>
<sequence length="248" mass="26607">MKTDAFVPSQGAVLARLPESVEITRVVERFVKVPEPVAISVLTHPLWPGRVQAMAVCVETMQIAGPDPSAWAEVARVDAQIAHDLQVTPGQITAVSLAWDLAAFSERETTFFPALNCNSPAAGINVIRTEDTFLELAIQHSEEIGVTVVFPEGGLEPVMGRADLWEVDLADAQVSCTGGAQLAVDREGYLHRGKMVIQTGTNLWVDLGVTKAVQVDLPLYTSEEDQASGEVTGLTYVDPAFAQAIGIK</sequence>
<name>A0A1F5E3C9_9BACT</name>
<gene>
    <name evidence="1" type="ORF">A2160_04025</name>
</gene>
<organism evidence="1 2">
    <name type="scientific">Candidatus Beckwithbacteria bacterium RBG_13_42_9</name>
    <dbReference type="NCBI Taxonomy" id="1797457"/>
    <lineage>
        <taxon>Bacteria</taxon>
        <taxon>Candidatus Beckwithiibacteriota</taxon>
    </lineage>
</organism>